<keyword evidence="1" id="KW-0418">Kinase</keyword>
<accession>A0A1I7IT69</accession>
<dbReference type="InterPro" id="IPR042258">
    <property type="entry name" value="DGOK_N"/>
</dbReference>
<keyword evidence="2" id="KW-1185">Reference proteome</keyword>
<dbReference type="AlphaFoldDB" id="A0A1I7IT69"/>
<dbReference type="Gene3D" id="3.30.420.300">
    <property type="entry name" value="2-keto-3-deoxy-galactonokinase, substrate binding domain"/>
    <property type="match status" value="1"/>
</dbReference>
<keyword evidence="1" id="KW-0808">Transferase</keyword>
<dbReference type="Gene3D" id="3.30.420.310">
    <property type="entry name" value="2-keto-3-deoxy-galactonokinase, C-terminal domain"/>
    <property type="match status" value="1"/>
</dbReference>
<proteinExistence type="predicted"/>
<gene>
    <name evidence="1" type="ORF">SAMN04487955_10817</name>
</gene>
<dbReference type="Proteomes" id="UP000198693">
    <property type="component" value="Unassembled WGS sequence"/>
</dbReference>
<name>A0A1I7IT69_9GAMM</name>
<dbReference type="RefSeq" id="WP_245784258.1">
    <property type="nucleotide sequence ID" value="NZ_FPBP01000008.1"/>
</dbReference>
<dbReference type="STRING" id="463301.SAMN04487955_10817"/>
<dbReference type="Pfam" id="PF05035">
    <property type="entry name" value="DGOK"/>
    <property type="match status" value="1"/>
</dbReference>
<dbReference type="EMBL" id="FPBP01000008">
    <property type="protein sequence ID" value="SFU76126.1"/>
    <property type="molecule type" value="Genomic_DNA"/>
</dbReference>
<organism evidence="1 2">
    <name type="scientific">Halomonas korlensis</name>
    <dbReference type="NCBI Taxonomy" id="463301"/>
    <lineage>
        <taxon>Bacteria</taxon>
        <taxon>Pseudomonadati</taxon>
        <taxon>Pseudomonadota</taxon>
        <taxon>Gammaproteobacteria</taxon>
        <taxon>Oceanospirillales</taxon>
        <taxon>Halomonadaceae</taxon>
        <taxon>Halomonas</taxon>
    </lineage>
</organism>
<dbReference type="InterPro" id="IPR042257">
    <property type="entry name" value="DGOK_C"/>
</dbReference>
<dbReference type="SUPFAM" id="SSF53067">
    <property type="entry name" value="Actin-like ATPase domain"/>
    <property type="match status" value="1"/>
</dbReference>
<reference evidence="2" key="1">
    <citation type="submission" date="2016-10" db="EMBL/GenBank/DDBJ databases">
        <authorList>
            <person name="Varghese N."/>
            <person name="Submissions S."/>
        </authorList>
    </citation>
    <scope>NUCLEOTIDE SEQUENCE [LARGE SCALE GENOMIC DNA]</scope>
    <source>
        <strain evidence="2">CGMCC 1.6981</strain>
    </source>
</reference>
<dbReference type="InterPro" id="IPR007729">
    <property type="entry name" value="DGOK"/>
</dbReference>
<sequence>MIISQMPTWIAVDWGSSNLRAWAMSAGGEVLDRGGSTQGMLSLTPADYEAALLAVIGDWLPDVGALDVLVCGMAGARQGWVEAPYRRVPARLDRLADGAVAPALDSDRLRVRLLPGLCQHEDDSGRAFDVMRGEETQLAGLVAEAPAFTGTVCLPGTHAKWARLDAGELTGFTTYLTGELYRLLAERSVLAHSLLSPSVSASSGSDALADPTCASAFVAAVQEATAAPERFSARLFGIRARDLLDETLPADERRGARLAARLSGLVIGLELAGARVDLHRDDTVTLIGNDALCARYALALETLGIAHRRLDPERAVLAGLGLARNRLATT</sequence>
<dbReference type="GO" id="GO:0034194">
    <property type="term" value="P:D-galactonate catabolic process"/>
    <property type="evidence" value="ECO:0007669"/>
    <property type="project" value="InterPro"/>
</dbReference>
<evidence type="ECO:0000313" key="1">
    <source>
        <dbReference type="EMBL" id="SFU76126.1"/>
    </source>
</evidence>
<evidence type="ECO:0000313" key="2">
    <source>
        <dbReference type="Proteomes" id="UP000198693"/>
    </source>
</evidence>
<dbReference type="InterPro" id="IPR043129">
    <property type="entry name" value="ATPase_NBD"/>
</dbReference>
<protein>
    <submittedName>
        <fullName evidence="1">2-dehydro-3-deoxygalactonokinase</fullName>
    </submittedName>
</protein>
<dbReference type="GO" id="GO:0008671">
    <property type="term" value="F:2-dehydro-3-deoxygalactonokinase activity"/>
    <property type="evidence" value="ECO:0007669"/>
    <property type="project" value="InterPro"/>
</dbReference>